<dbReference type="SUPFAM" id="SSF56672">
    <property type="entry name" value="DNA/RNA polymerases"/>
    <property type="match status" value="1"/>
</dbReference>
<dbReference type="AlphaFoldDB" id="A0A8X6S4P8"/>
<feature type="region of interest" description="Disordered" evidence="1">
    <location>
        <begin position="109"/>
        <end position="142"/>
    </location>
</feature>
<sequence>MANISDKIRTVQEAACVPVTCVERKCNSQDHSSDDLVKNLIQNTDLDKKQRCNVGEQITEFQSVFSRTSENFGRTRLTQHRIDTGEHPPIKHHSRRLPFAEQEEVLNLIKDKTDNDAIEPSSSPWASPPSWSRTKMDLPDSV</sequence>
<accession>A0A8X6S4P8</accession>
<evidence type="ECO:0000256" key="1">
    <source>
        <dbReference type="SAM" id="MobiDB-lite"/>
    </source>
</evidence>
<dbReference type="Proteomes" id="UP000887159">
    <property type="component" value="Unassembled WGS sequence"/>
</dbReference>
<gene>
    <name evidence="2" type="primary">X975_16630</name>
    <name evidence="2" type="ORF">TNCV_411961</name>
</gene>
<dbReference type="Gene3D" id="3.10.10.10">
    <property type="entry name" value="HIV Type 1 Reverse Transcriptase, subunit A, domain 1"/>
    <property type="match status" value="1"/>
</dbReference>
<reference evidence="2" key="1">
    <citation type="submission" date="2020-08" db="EMBL/GenBank/DDBJ databases">
        <title>Multicomponent nature underlies the extraordinary mechanical properties of spider dragline silk.</title>
        <authorList>
            <person name="Kono N."/>
            <person name="Nakamura H."/>
            <person name="Mori M."/>
            <person name="Yoshida Y."/>
            <person name="Ohtoshi R."/>
            <person name="Malay A.D."/>
            <person name="Moran D.A.P."/>
            <person name="Tomita M."/>
            <person name="Numata K."/>
            <person name="Arakawa K."/>
        </authorList>
    </citation>
    <scope>NUCLEOTIDE SEQUENCE</scope>
</reference>
<keyword evidence="3" id="KW-1185">Reference proteome</keyword>
<evidence type="ECO:0000313" key="2">
    <source>
        <dbReference type="EMBL" id="GFY06446.1"/>
    </source>
</evidence>
<comment type="caution">
    <text evidence="2">The sequence shown here is derived from an EMBL/GenBank/DDBJ whole genome shotgun (WGS) entry which is preliminary data.</text>
</comment>
<evidence type="ECO:0000313" key="3">
    <source>
        <dbReference type="Proteomes" id="UP000887159"/>
    </source>
</evidence>
<feature type="compositionally biased region" description="Low complexity" evidence="1">
    <location>
        <begin position="120"/>
        <end position="132"/>
    </location>
</feature>
<dbReference type="EMBL" id="BMAU01021260">
    <property type="protein sequence ID" value="GFY06446.1"/>
    <property type="molecule type" value="Genomic_DNA"/>
</dbReference>
<proteinExistence type="predicted"/>
<dbReference type="InterPro" id="IPR043502">
    <property type="entry name" value="DNA/RNA_pol_sf"/>
</dbReference>
<dbReference type="GO" id="GO:0071897">
    <property type="term" value="P:DNA biosynthetic process"/>
    <property type="evidence" value="ECO:0007669"/>
    <property type="project" value="UniProtKB-ARBA"/>
</dbReference>
<protein>
    <submittedName>
        <fullName evidence="2">Retrovirus-related Pol polyprotein from transposon 412</fullName>
    </submittedName>
</protein>
<organism evidence="2 3">
    <name type="scientific">Trichonephila clavipes</name>
    <name type="common">Golden silk orbweaver</name>
    <name type="synonym">Nephila clavipes</name>
    <dbReference type="NCBI Taxonomy" id="2585209"/>
    <lineage>
        <taxon>Eukaryota</taxon>
        <taxon>Metazoa</taxon>
        <taxon>Ecdysozoa</taxon>
        <taxon>Arthropoda</taxon>
        <taxon>Chelicerata</taxon>
        <taxon>Arachnida</taxon>
        <taxon>Araneae</taxon>
        <taxon>Araneomorphae</taxon>
        <taxon>Entelegynae</taxon>
        <taxon>Araneoidea</taxon>
        <taxon>Nephilidae</taxon>
        <taxon>Trichonephila</taxon>
    </lineage>
</organism>
<name>A0A8X6S4P8_TRICX</name>